<feature type="domain" description="Chalcone isomerase" evidence="2">
    <location>
        <begin position="31"/>
        <end position="148"/>
    </location>
</feature>
<sequence>MARSRRGGQLQFLRLRPLAVPAVGGGASVVKSLSITLVRDVDGKTFVNALDGVIARWIQKRTDEEESSLSAFRNSFLGRNLKQGTTIYLTWLEPSRMLVSVSTKDQGPSQVDAEVKSATVNYALYDGFFGSSPVSPTLRSSTAQLLEAILTK</sequence>
<dbReference type="InterPro" id="IPR036298">
    <property type="entry name" value="Chalcone_isomerase_sf"/>
</dbReference>
<dbReference type="ExpressionAtlas" id="M8BIN7">
    <property type="expression patterns" value="baseline"/>
</dbReference>
<comment type="similarity">
    <text evidence="1">Belongs to the chalcone isomerase family.</text>
</comment>
<dbReference type="SUPFAM" id="SSF54626">
    <property type="entry name" value="Chalcone isomerase"/>
    <property type="match status" value="1"/>
</dbReference>
<proteinExistence type="inferred from homology"/>
<dbReference type="GO" id="GO:0009570">
    <property type="term" value="C:chloroplast stroma"/>
    <property type="evidence" value="ECO:0007669"/>
    <property type="project" value="TreeGrafter"/>
</dbReference>
<dbReference type="GO" id="GO:0006631">
    <property type="term" value="P:fatty acid metabolic process"/>
    <property type="evidence" value="ECO:0007669"/>
    <property type="project" value="TreeGrafter"/>
</dbReference>
<dbReference type="InterPro" id="IPR016087">
    <property type="entry name" value="Chalcone_isomerase"/>
</dbReference>
<dbReference type="InterPro" id="IPR016088">
    <property type="entry name" value="Chalcone_isomerase_3-sand"/>
</dbReference>
<organism evidence="3">
    <name type="scientific">Aegilops tauschii</name>
    <name type="common">Tausch's goatgrass</name>
    <name type="synonym">Aegilops squarrosa</name>
    <dbReference type="NCBI Taxonomy" id="37682"/>
    <lineage>
        <taxon>Eukaryota</taxon>
        <taxon>Viridiplantae</taxon>
        <taxon>Streptophyta</taxon>
        <taxon>Embryophyta</taxon>
        <taxon>Tracheophyta</taxon>
        <taxon>Spermatophyta</taxon>
        <taxon>Magnoliopsida</taxon>
        <taxon>Liliopsida</taxon>
        <taxon>Poales</taxon>
        <taxon>Poaceae</taxon>
        <taxon>BOP clade</taxon>
        <taxon>Pooideae</taxon>
        <taxon>Triticodae</taxon>
        <taxon>Triticeae</taxon>
        <taxon>Triticinae</taxon>
        <taxon>Aegilops</taxon>
    </lineage>
</organism>
<dbReference type="Gene3D" id="3.50.70.10">
    <property type="match status" value="1"/>
</dbReference>
<accession>M8BIN7</accession>
<dbReference type="GO" id="GO:0016872">
    <property type="term" value="F:intramolecular lyase activity"/>
    <property type="evidence" value="ECO:0007669"/>
    <property type="project" value="InterPro"/>
</dbReference>
<dbReference type="AlphaFoldDB" id="M8BIN7"/>
<dbReference type="PANTHER" id="PTHR47698:SF2">
    <property type="entry name" value="FATTY-ACID-BINDING PROTEIN 3, CHLOROPLASTIC"/>
    <property type="match status" value="1"/>
</dbReference>
<evidence type="ECO:0000256" key="1">
    <source>
        <dbReference type="RuleBase" id="RU361158"/>
    </source>
</evidence>
<evidence type="ECO:0000259" key="2">
    <source>
        <dbReference type="Pfam" id="PF02431"/>
    </source>
</evidence>
<name>M8BIN7_AEGTA</name>
<dbReference type="EnsemblPlants" id="EMT21809">
    <property type="protein sequence ID" value="EMT21809"/>
    <property type="gene ID" value="F775_33111"/>
</dbReference>
<reference evidence="3" key="1">
    <citation type="submission" date="2015-06" db="UniProtKB">
        <authorList>
            <consortium name="EnsemblPlants"/>
        </authorList>
    </citation>
    <scope>IDENTIFICATION</scope>
</reference>
<dbReference type="PANTHER" id="PTHR47698">
    <property type="entry name" value="FATTY-ACID-BINDING PROTEIN 3, CHLOROPLASTIC"/>
    <property type="match status" value="1"/>
</dbReference>
<dbReference type="Pfam" id="PF02431">
    <property type="entry name" value="Chalcone"/>
    <property type="match status" value="1"/>
</dbReference>
<evidence type="ECO:0000313" key="3">
    <source>
        <dbReference type="EnsemblPlants" id="EMT21809"/>
    </source>
</evidence>
<dbReference type="GO" id="GO:0005504">
    <property type="term" value="F:fatty acid binding"/>
    <property type="evidence" value="ECO:0007669"/>
    <property type="project" value="TreeGrafter"/>
</dbReference>
<protein>
    <recommendedName>
        <fullName evidence="1">Chalcone-flavonone isomerase family protein</fullName>
    </recommendedName>
</protein>